<evidence type="ECO:0000313" key="4">
    <source>
        <dbReference type="EMBL" id="RZS65544.1"/>
    </source>
</evidence>
<accession>A0A4Q7MC35</accession>
<keyword evidence="2" id="KW-0472">Membrane</keyword>
<dbReference type="AlphaFoldDB" id="A0A4Q7MC35"/>
<evidence type="ECO:0000313" key="5">
    <source>
        <dbReference type="Proteomes" id="UP000293874"/>
    </source>
</evidence>
<evidence type="ECO:0000256" key="2">
    <source>
        <dbReference type="SAM" id="Phobius"/>
    </source>
</evidence>
<dbReference type="GO" id="GO:0006629">
    <property type="term" value="P:lipid metabolic process"/>
    <property type="evidence" value="ECO:0007669"/>
    <property type="project" value="UniProtKB-KW"/>
</dbReference>
<dbReference type="RefSeq" id="WP_165434958.1">
    <property type="nucleotide sequence ID" value="NZ_SGXA01000005.1"/>
</dbReference>
<dbReference type="Gene3D" id="3.40.1090.10">
    <property type="entry name" value="Cytosolic phospholipase A2 catalytic domain"/>
    <property type="match status" value="1"/>
</dbReference>
<organism evidence="4 5">
    <name type="scientific">Pseudobacter ginsenosidimutans</name>
    <dbReference type="NCBI Taxonomy" id="661488"/>
    <lineage>
        <taxon>Bacteria</taxon>
        <taxon>Pseudomonadati</taxon>
        <taxon>Bacteroidota</taxon>
        <taxon>Chitinophagia</taxon>
        <taxon>Chitinophagales</taxon>
        <taxon>Chitinophagaceae</taxon>
        <taxon>Pseudobacter</taxon>
    </lineage>
</organism>
<proteinExistence type="predicted"/>
<feature type="domain" description="PNPLA" evidence="3">
    <location>
        <begin position="31"/>
        <end position="296"/>
    </location>
</feature>
<feature type="transmembrane region" description="Helical" evidence="2">
    <location>
        <begin position="29"/>
        <end position="51"/>
    </location>
</feature>
<dbReference type="EMBL" id="SGXA01000005">
    <property type="protein sequence ID" value="RZS65544.1"/>
    <property type="molecule type" value="Genomic_DNA"/>
</dbReference>
<dbReference type="InterPro" id="IPR016035">
    <property type="entry name" value="Acyl_Trfase/lysoPLipase"/>
</dbReference>
<evidence type="ECO:0000256" key="1">
    <source>
        <dbReference type="ARBA" id="ARBA00023098"/>
    </source>
</evidence>
<protein>
    <submittedName>
        <fullName evidence="4">Patatin-like phospholipase</fullName>
    </submittedName>
</protein>
<gene>
    <name evidence="4" type="ORF">EV199_5718</name>
</gene>
<sequence length="600" mass="68596">MNPSTSQPLELRVIDGCTTVEPETPLQSIALTFSGGGFRAASFSLGVLSYLHRIPFQNKSLLQKVRFITSTSGGSITNAGYVSSLYTNPRHSFPSFYQELREKMEGEQLLQEAFGILRDKKSWTESGEYLDEKGNKTVIKKKRNLINAFAKAYDKMLFDHVTLGEIADANHEKVKPHLEKVCFNTTEFNNGINFYFQINAHRHHVLRNGNGYLKFSNNHTAARLKLSDVVAASSCFPSGFEPILYPNDFVHERNTSVNEMLEGLEYEHNNPLDINKVKNKTFALMDGGICDNMGLRAVQMEDSRRLNGKAGNKKTEQHPFDLILSCDVSSYFNDPYQEHNNGTGKALRFLTIQRLINICKYSNILLLACIASILLNIAPIAGYLLLIPSFTLSFLYWTGYTKLKKAKKKNKGSMAVAFRYLDYFLRLPLNKLVPMVNERLKSSLMLVSDLFLKQIRRGQYEHLLSKPIMKNRALVCLIYEFSSAHEVRRLKNLEDVDSVWWDSMKPDLMPSKAVQQLVDEARTMGTTLWFDEEQKEKKDKVIAAGQLTACYNLIKHICRLESLHERYKQDADLQELKQGLLTDWKRFQQNPCFMIDNLTA</sequence>
<dbReference type="Proteomes" id="UP000293874">
    <property type="component" value="Unassembled WGS sequence"/>
</dbReference>
<reference evidence="4 5" key="1">
    <citation type="submission" date="2019-02" db="EMBL/GenBank/DDBJ databases">
        <title>Genomic Encyclopedia of Type Strains, Phase IV (KMG-IV): sequencing the most valuable type-strain genomes for metagenomic binning, comparative biology and taxonomic classification.</title>
        <authorList>
            <person name="Goeker M."/>
        </authorList>
    </citation>
    <scope>NUCLEOTIDE SEQUENCE [LARGE SCALE GENOMIC DNA]</scope>
    <source>
        <strain evidence="4 5">DSM 18116</strain>
    </source>
</reference>
<dbReference type="InterPro" id="IPR002641">
    <property type="entry name" value="PNPLA_dom"/>
</dbReference>
<keyword evidence="2" id="KW-0812">Transmembrane</keyword>
<name>A0A4Q7MC35_9BACT</name>
<comment type="caution">
    <text evidence="4">The sequence shown here is derived from an EMBL/GenBank/DDBJ whole genome shotgun (WGS) entry which is preliminary data.</text>
</comment>
<dbReference type="Pfam" id="PF01734">
    <property type="entry name" value="Patatin"/>
    <property type="match status" value="1"/>
</dbReference>
<keyword evidence="1" id="KW-0443">Lipid metabolism</keyword>
<dbReference type="SUPFAM" id="SSF52151">
    <property type="entry name" value="FabD/lysophospholipase-like"/>
    <property type="match status" value="1"/>
</dbReference>
<keyword evidence="5" id="KW-1185">Reference proteome</keyword>
<evidence type="ECO:0000259" key="3">
    <source>
        <dbReference type="Pfam" id="PF01734"/>
    </source>
</evidence>
<keyword evidence="2" id="KW-1133">Transmembrane helix</keyword>